<feature type="compositionally biased region" description="Basic and acidic residues" evidence="1">
    <location>
        <begin position="1"/>
        <end position="17"/>
    </location>
</feature>
<name>A0A834U0R0_9FABA</name>
<feature type="compositionally biased region" description="Acidic residues" evidence="1">
    <location>
        <begin position="118"/>
        <end position="134"/>
    </location>
</feature>
<feature type="region of interest" description="Disordered" evidence="1">
    <location>
        <begin position="113"/>
        <end position="206"/>
    </location>
</feature>
<keyword evidence="3" id="KW-1185">Reference proteome</keyword>
<organism evidence="2 3">
    <name type="scientific">Senna tora</name>
    <dbReference type="NCBI Taxonomy" id="362788"/>
    <lineage>
        <taxon>Eukaryota</taxon>
        <taxon>Viridiplantae</taxon>
        <taxon>Streptophyta</taxon>
        <taxon>Embryophyta</taxon>
        <taxon>Tracheophyta</taxon>
        <taxon>Spermatophyta</taxon>
        <taxon>Magnoliopsida</taxon>
        <taxon>eudicotyledons</taxon>
        <taxon>Gunneridae</taxon>
        <taxon>Pentapetalae</taxon>
        <taxon>rosids</taxon>
        <taxon>fabids</taxon>
        <taxon>Fabales</taxon>
        <taxon>Fabaceae</taxon>
        <taxon>Caesalpinioideae</taxon>
        <taxon>Cassia clade</taxon>
        <taxon>Senna</taxon>
    </lineage>
</organism>
<gene>
    <name evidence="2" type="ORF">G2W53_014092</name>
</gene>
<dbReference type="AlphaFoldDB" id="A0A834U0R0"/>
<comment type="caution">
    <text evidence="2">The sequence shown here is derived from an EMBL/GenBank/DDBJ whole genome shotgun (WGS) entry which is preliminary data.</text>
</comment>
<evidence type="ECO:0000256" key="1">
    <source>
        <dbReference type="SAM" id="MobiDB-lite"/>
    </source>
</evidence>
<dbReference type="Proteomes" id="UP000634136">
    <property type="component" value="Unassembled WGS sequence"/>
</dbReference>
<feature type="compositionally biased region" description="Polar residues" evidence="1">
    <location>
        <begin position="139"/>
        <end position="153"/>
    </location>
</feature>
<dbReference type="EMBL" id="JAAIUW010000005">
    <property type="protein sequence ID" value="KAF7831759.1"/>
    <property type="molecule type" value="Genomic_DNA"/>
</dbReference>
<reference evidence="2" key="1">
    <citation type="submission" date="2020-09" db="EMBL/GenBank/DDBJ databases">
        <title>Genome-Enabled Discovery of Anthraquinone Biosynthesis in Senna tora.</title>
        <authorList>
            <person name="Kang S.-H."/>
            <person name="Pandey R.P."/>
            <person name="Lee C.-M."/>
            <person name="Sim J.-S."/>
            <person name="Jeong J.-T."/>
            <person name="Choi B.-S."/>
            <person name="Jung M."/>
            <person name="Ginzburg D."/>
            <person name="Zhao K."/>
            <person name="Won S.Y."/>
            <person name="Oh T.-J."/>
            <person name="Yu Y."/>
            <person name="Kim N.-H."/>
            <person name="Lee O.R."/>
            <person name="Lee T.-H."/>
            <person name="Bashyal P."/>
            <person name="Kim T.-S."/>
            <person name="Lee W.-H."/>
            <person name="Kawkins C."/>
            <person name="Kim C.-K."/>
            <person name="Kim J.S."/>
            <person name="Ahn B.O."/>
            <person name="Rhee S.Y."/>
            <person name="Sohng J.K."/>
        </authorList>
    </citation>
    <scope>NUCLEOTIDE SEQUENCE</scope>
    <source>
        <tissue evidence="2">Leaf</tissue>
    </source>
</reference>
<sequence length="206" mass="22657">MQENPKDLSTEEQDNLHRSTKKSKPNEEDGGLTLVLPSVKELEAMTEGFARPMEESPSQPRIGDDTQMTDALNPESLIKEGNSKVVRSLTWGNNNGGAVSFRDKLMAFNGRGNVSTSVEEEDIPVLEEDWDEQERDSGNDQQMTPQVDNNNPMDNLKIPSDIPPRVDSKKVVKNTVKKPETVTGAKKSNSTAKAATGNKKLAKSSF</sequence>
<evidence type="ECO:0000313" key="3">
    <source>
        <dbReference type="Proteomes" id="UP000634136"/>
    </source>
</evidence>
<accession>A0A834U0R0</accession>
<feature type="region of interest" description="Disordered" evidence="1">
    <location>
        <begin position="1"/>
        <end position="36"/>
    </location>
</feature>
<evidence type="ECO:0000313" key="2">
    <source>
        <dbReference type="EMBL" id="KAF7831759.1"/>
    </source>
</evidence>
<protein>
    <submittedName>
        <fullName evidence="2">Uncharacterized protein</fullName>
    </submittedName>
</protein>
<proteinExistence type="predicted"/>
<feature type="compositionally biased region" description="Low complexity" evidence="1">
    <location>
        <begin position="183"/>
        <end position="197"/>
    </location>
</feature>